<keyword evidence="2" id="KW-1185">Reference proteome</keyword>
<reference evidence="1 2" key="1">
    <citation type="submission" date="2024-02" db="EMBL/GenBank/DDBJ databases">
        <title>Microbulbifer aestuariivivens NBRC 112533.</title>
        <authorList>
            <person name="Ichikawa N."/>
            <person name="Katano-Makiyama Y."/>
            <person name="Hidaka K."/>
        </authorList>
    </citation>
    <scope>NUCLEOTIDE SEQUENCE [LARGE SCALE GENOMIC DNA]</scope>
    <source>
        <strain evidence="1 2">NBRC 112533</strain>
    </source>
</reference>
<accession>A0ABP9WP70</accession>
<proteinExistence type="predicted"/>
<evidence type="ECO:0000313" key="2">
    <source>
        <dbReference type="Proteomes" id="UP001408594"/>
    </source>
</evidence>
<evidence type="ECO:0000313" key="1">
    <source>
        <dbReference type="EMBL" id="GAA5525004.1"/>
    </source>
</evidence>
<dbReference type="Pfam" id="PF12069">
    <property type="entry name" value="DUF3549"/>
    <property type="match status" value="1"/>
</dbReference>
<dbReference type="InterPro" id="IPR021936">
    <property type="entry name" value="DUF3549"/>
</dbReference>
<name>A0ABP9WP70_9GAMM</name>
<comment type="caution">
    <text evidence="1">The sequence shown here is derived from an EMBL/GenBank/DDBJ whole genome shotgun (WGS) entry which is preliminary data.</text>
</comment>
<dbReference type="RefSeq" id="WP_345550330.1">
    <property type="nucleotide sequence ID" value="NZ_BAABRT010000010.1"/>
</dbReference>
<gene>
    <name evidence="1" type="ORF">Maes01_01564</name>
</gene>
<dbReference type="EMBL" id="BAABRT010000010">
    <property type="protein sequence ID" value="GAA5525004.1"/>
    <property type="molecule type" value="Genomic_DNA"/>
</dbReference>
<protein>
    <recommendedName>
        <fullName evidence="3">DUF3549 family protein</fullName>
    </recommendedName>
</protein>
<dbReference type="Proteomes" id="UP001408594">
    <property type="component" value="Unassembled WGS sequence"/>
</dbReference>
<organism evidence="1 2">
    <name type="scientific">Microbulbifer aestuariivivens</name>
    <dbReference type="NCBI Taxonomy" id="1908308"/>
    <lineage>
        <taxon>Bacteria</taxon>
        <taxon>Pseudomonadati</taxon>
        <taxon>Pseudomonadota</taxon>
        <taxon>Gammaproteobacteria</taxon>
        <taxon>Cellvibrionales</taxon>
        <taxon>Microbulbiferaceae</taxon>
        <taxon>Microbulbifer</taxon>
    </lineage>
</organism>
<sequence>MSTAATLSALIAEADFNLRWFDLGRRLRPVSRAEAEAFESGAAPWPHPYLRHAWTGLLLWPKEGGEPIVWFLRLPLDEQGKLQLPVRDGFLRRLDEALRASGNGQPRCGGQSQRVQPSAEALDQALQTSGLLYEPAPERQATFHARSSLLLKRPASSHYTRALAYLENPQDMAWEQLALQGIADLAARWQEHRDLLERRMNDLAPPVFISLCQCLESETIDHRIAGAIAARGRRAIAGNLAAETAEETGNHAEVTAAIRGLSHSVAQGLRRQFLNEVLQSAAATDGEVLAAIGSRCADELEDSALTSAWLASLAKSQSQSTFNLLLTDLMYLAPVRTSILTAVRDPQRPESVAGAFGKFLHGGDPVH</sequence>
<evidence type="ECO:0008006" key="3">
    <source>
        <dbReference type="Google" id="ProtNLM"/>
    </source>
</evidence>